<dbReference type="EMBL" id="JAVQLW010000001">
    <property type="protein sequence ID" value="MDS9466382.1"/>
    <property type="molecule type" value="Genomic_DNA"/>
</dbReference>
<organism evidence="2 3">
    <name type="scientific">Paracoccus aurantius</name>
    <dbReference type="NCBI Taxonomy" id="3073814"/>
    <lineage>
        <taxon>Bacteria</taxon>
        <taxon>Pseudomonadati</taxon>
        <taxon>Pseudomonadota</taxon>
        <taxon>Alphaproteobacteria</taxon>
        <taxon>Rhodobacterales</taxon>
        <taxon>Paracoccaceae</taxon>
        <taxon>Paracoccus</taxon>
    </lineage>
</organism>
<accession>A0ABU2HNP0</accession>
<proteinExistence type="predicted"/>
<evidence type="ECO:0000313" key="2">
    <source>
        <dbReference type="EMBL" id="MDS9466382.1"/>
    </source>
</evidence>
<evidence type="ECO:0000313" key="3">
    <source>
        <dbReference type="Proteomes" id="UP001269144"/>
    </source>
</evidence>
<keyword evidence="3" id="KW-1185">Reference proteome</keyword>
<evidence type="ECO:0000256" key="1">
    <source>
        <dbReference type="SAM" id="MobiDB-lite"/>
    </source>
</evidence>
<dbReference type="Proteomes" id="UP001269144">
    <property type="component" value="Unassembled WGS sequence"/>
</dbReference>
<comment type="caution">
    <text evidence="2">The sequence shown here is derived from an EMBL/GenBank/DDBJ whole genome shotgun (WGS) entry which is preliminary data.</text>
</comment>
<gene>
    <name evidence="2" type="ORF">RGQ15_02180</name>
</gene>
<name>A0ABU2HNP0_9RHOB</name>
<dbReference type="RefSeq" id="WP_311158578.1">
    <property type="nucleotide sequence ID" value="NZ_JAVQLW010000001.1"/>
</dbReference>
<sequence>MKDVLICGPVDAAVERVKTNPADRLIRETFAAQSRLVGKGEVQMIPAVAEAPIPVLARNNRTPDPAATGADRNGKAA</sequence>
<reference evidence="3" key="1">
    <citation type="submission" date="2023-07" db="EMBL/GenBank/DDBJ databases">
        <title>Paracoccus sp. MBLB3053 whole genome sequence.</title>
        <authorList>
            <person name="Hwang C.Y."/>
            <person name="Cho E.-S."/>
            <person name="Seo M.-J."/>
        </authorList>
    </citation>
    <scope>NUCLEOTIDE SEQUENCE [LARGE SCALE GENOMIC DNA]</scope>
    <source>
        <strain evidence="3">MBLB3053</strain>
    </source>
</reference>
<protein>
    <submittedName>
        <fullName evidence="2">Uncharacterized protein</fullName>
    </submittedName>
</protein>
<feature type="region of interest" description="Disordered" evidence="1">
    <location>
        <begin position="58"/>
        <end position="77"/>
    </location>
</feature>